<evidence type="ECO:0000259" key="2">
    <source>
        <dbReference type="PROSITE" id="PS50085"/>
    </source>
</evidence>
<dbReference type="Gene3D" id="3.40.50.11210">
    <property type="entry name" value="Rap/Ran-GAP"/>
    <property type="match status" value="1"/>
</dbReference>
<reference evidence="3 4" key="1">
    <citation type="submission" date="2012-10" db="EMBL/GenBank/DDBJ databases">
        <authorList>
            <person name="Zafar N."/>
            <person name="Inman J."/>
            <person name="Hall N."/>
            <person name="Lorenzi H."/>
            <person name="Caler E."/>
        </authorList>
    </citation>
    <scope>NUCLEOTIDE SEQUENCE [LARGE SCALE GENOMIC DNA]</scope>
    <source>
        <strain evidence="3 4">IP1</strain>
    </source>
</reference>
<dbReference type="GO" id="GO:0005737">
    <property type="term" value="C:cytoplasm"/>
    <property type="evidence" value="ECO:0007669"/>
    <property type="project" value="TreeGrafter"/>
</dbReference>
<evidence type="ECO:0000313" key="4">
    <source>
        <dbReference type="Proteomes" id="UP000014680"/>
    </source>
</evidence>
<dbReference type="PROSITE" id="PS50085">
    <property type="entry name" value="RAPGAP"/>
    <property type="match status" value="1"/>
</dbReference>
<gene>
    <name evidence="3" type="ORF">EIN_390440</name>
</gene>
<dbReference type="KEGG" id="eiv:EIN_390440"/>
<sequence>MSKSKGGDIDKKLKKHRISILDSKTDPTTRQKSILFFLENKKESELMQLFKDNKPSLHHLFTLYPPILDSANKKQRILTEKDALIVQTLLELAADNYSPSEITFVEPLVSILTTFLAVETPFKMRKDVFQKFLMMITKLNATDEELPYLKLFIGVLNLECFSSDVTLHLTCTHLPVGVPTPQIIENPVESPKPKQQSFQLLEIFFTELIKNTEILYPFFKHILSYLVPNYCKAIFLDTYKQKTGFIANIPSDLLDFVLKTMCNFDLLKALAPYHEKLLELMTVLYDQCLTLNVIEYQMITRTVQSYLNNFIMNEVSVFLVGSVNAENLLVFQKSVITKISQLFIKNKENEEPEVKILIQNLVKSFTGCLEKQNYFSDDLKKEVVNTLAIGTIGFLPEKVGVQTVSLVTVVMNCLFIVWIYWNRYDIEGWKKLHQDLKPFLKNDLIISEVERKLFQITKELINQHYTLREAQIKSLPSQLEMMKVKNSNFVYLDVKENDKKELPEDKELKGYLTDFTTDDLLNLWNIFNGIFEDIDGLDPIAQVNCCHSLISIIQFLLDVDGRGETLDDVLEKGRIQMYEVYMPHLIKLIKTVDLGDEQHLLYKMLCNLMVRKVPKITNAVYNYFYEIIQNITCDNEKAVEDVLIGCSQIFTIGLPGAEVLIPKFLALLKSFKNVNFGGNEEVQIAFLISSTLDVCFNNSEILQYFTIEGDINEMITSVLSHVVEEFKSASGKIEIVWIIEKFIRHLVDTQMTQQRYINDVLDLVLNMITPKQSTTITDNIFNAIILLHQHLLPDQVVVSLVSTLLDKIEKKELDNAIVGGIFLTLSDLFSGERSVLAMDITIEFVQKMFNSFVVAMSMKNEQTNKMGGAEGAELFVETVMHHFGIFGNKGIDKISGKEETSTAEWFVLGDSRVMSISKEFIVTKIEETKESTEISDELLEELLEETPRTQLNVEKKTKVDIKENNKSLCRIIIRDALGRWVWDVEELWVESQLHGGSSSIVEDIKKANWEDLVLKLVEQKYKDTVFKNEGKIEEMLDTLKEQFSDFSWDNASEIYDVKTYEDDVVLFGNRVDQYKEMMNSLKIERNEVPERTKFTKNGSISSFVSSIIETNALPSFTKSVCPFEMTDRFKLAIRQIDKLPLRETHKVALYYVKDQQTLVESLTNVEPSKEYLVFEESLSWNIQSSTFEKPTDYYSTCRDEILFNSLWKAIQSNDIENIQEKQKHMFSSFVQVAFVEGNQKINIEALATQFTNVFIIIRPHKLGFRIEIYRNGNIPMFGPLIHGDIVAYENLPQLVRETALNASRAVHNALMGDSVLRPFVQRGKAIRDLISANKSINSNYFEVKQKIFFMNNNALENA</sequence>
<protein>
    <submittedName>
        <fullName evidence="3">Tuberin, putative</fullName>
    </submittedName>
</protein>
<proteinExistence type="predicted"/>
<dbReference type="SUPFAM" id="SSF111347">
    <property type="entry name" value="Rap/Ran-GAP"/>
    <property type="match status" value="1"/>
</dbReference>
<accession>A0A0A1U563</accession>
<dbReference type="GeneID" id="14888459"/>
<dbReference type="VEuPathDB" id="AmoebaDB:EIN_390440"/>
<dbReference type="EMBL" id="KB206629">
    <property type="protein sequence ID" value="ELP89429.1"/>
    <property type="molecule type" value="Genomic_DNA"/>
</dbReference>
<name>A0A0A1U563_ENTIV</name>
<dbReference type="InterPro" id="IPR000331">
    <property type="entry name" value="Rap/Ran_GAP_dom"/>
</dbReference>
<dbReference type="RefSeq" id="XP_004256200.1">
    <property type="nucleotide sequence ID" value="XM_004256152.1"/>
</dbReference>
<organism evidence="3 4">
    <name type="scientific">Entamoeba invadens IP1</name>
    <dbReference type="NCBI Taxonomy" id="370355"/>
    <lineage>
        <taxon>Eukaryota</taxon>
        <taxon>Amoebozoa</taxon>
        <taxon>Evosea</taxon>
        <taxon>Archamoebae</taxon>
        <taxon>Mastigamoebida</taxon>
        <taxon>Entamoebidae</taxon>
        <taxon>Entamoeba</taxon>
    </lineage>
</organism>
<keyword evidence="1" id="KW-0343">GTPase activation</keyword>
<dbReference type="InterPro" id="IPR027107">
    <property type="entry name" value="Tuberin/Ral-act_asu"/>
</dbReference>
<evidence type="ECO:0000313" key="3">
    <source>
        <dbReference type="EMBL" id="ELP89429.1"/>
    </source>
</evidence>
<dbReference type="OMA" id="CETSNIV"/>
<dbReference type="Proteomes" id="UP000014680">
    <property type="component" value="Unassembled WGS sequence"/>
</dbReference>
<dbReference type="Pfam" id="PF02145">
    <property type="entry name" value="Rap_GAP"/>
    <property type="match status" value="1"/>
</dbReference>
<feature type="domain" description="Rap-GAP" evidence="2">
    <location>
        <begin position="1133"/>
        <end position="1330"/>
    </location>
</feature>
<dbReference type="GO" id="GO:0005634">
    <property type="term" value="C:nucleus"/>
    <property type="evidence" value="ECO:0007669"/>
    <property type="project" value="InterPro"/>
</dbReference>
<dbReference type="PANTHER" id="PTHR10063">
    <property type="entry name" value="TUBERIN"/>
    <property type="match status" value="1"/>
</dbReference>
<dbReference type="OrthoDB" id="28305at2759"/>
<dbReference type="GO" id="GO:0005096">
    <property type="term" value="F:GTPase activator activity"/>
    <property type="evidence" value="ECO:0007669"/>
    <property type="project" value="UniProtKB-KW"/>
</dbReference>
<keyword evidence="4" id="KW-1185">Reference proteome</keyword>
<dbReference type="InterPro" id="IPR035974">
    <property type="entry name" value="Rap/Ran-GAP_sf"/>
</dbReference>
<dbReference type="GO" id="GO:0051056">
    <property type="term" value="P:regulation of small GTPase mediated signal transduction"/>
    <property type="evidence" value="ECO:0007669"/>
    <property type="project" value="InterPro"/>
</dbReference>
<evidence type="ECO:0000256" key="1">
    <source>
        <dbReference type="ARBA" id="ARBA00022468"/>
    </source>
</evidence>
<dbReference type="PANTHER" id="PTHR10063:SF11">
    <property type="entry name" value="RHO GTPASE-ACTIVATING PROTEIN CG5521-RELATED"/>
    <property type="match status" value="1"/>
</dbReference>